<dbReference type="InterPro" id="IPR000276">
    <property type="entry name" value="GPCR_Rhodpsn"/>
</dbReference>
<evidence type="ECO:0000256" key="5">
    <source>
        <dbReference type="ARBA" id="ARBA00023136"/>
    </source>
</evidence>
<dbReference type="Pfam" id="PF00001">
    <property type="entry name" value="7tm_1"/>
    <property type="match status" value="1"/>
</dbReference>
<dbReference type="Gene3D" id="1.20.1070.10">
    <property type="entry name" value="Rhodopsin 7-helix transmembrane proteins"/>
    <property type="match status" value="1"/>
</dbReference>
<feature type="transmembrane region" description="Helical" evidence="8">
    <location>
        <begin position="56"/>
        <end position="76"/>
    </location>
</feature>
<gene>
    <name evidence="10" type="ORF">FME351_LOCUS1783</name>
    <name evidence="11" type="ORF">TSG867_LOCUS24775</name>
</gene>
<evidence type="ECO:0000313" key="12">
    <source>
        <dbReference type="Proteomes" id="UP000663869"/>
    </source>
</evidence>
<evidence type="ECO:0000313" key="10">
    <source>
        <dbReference type="EMBL" id="CAF3324878.1"/>
    </source>
</evidence>
<evidence type="ECO:0000256" key="3">
    <source>
        <dbReference type="ARBA" id="ARBA00022989"/>
    </source>
</evidence>
<dbReference type="PANTHER" id="PTHR24243:SF230">
    <property type="entry name" value="G-PROTEIN COUPLED RECEPTORS FAMILY 1 PROFILE DOMAIN-CONTAINING PROTEIN"/>
    <property type="match status" value="1"/>
</dbReference>
<feature type="transmembrane region" description="Helical" evidence="8">
    <location>
        <begin position="23"/>
        <end position="44"/>
    </location>
</feature>
<comment type="subcellular location">
    <subcellularLocation>
        <location evidence="1">Membrane</location>
        <topology evidence="1">Multi-pass membrane protein</topology>
    </subcellularLocation>
</comment>
<proteinExistence type="predicted"/>
<evidence type="ECO:0000256" key="4">
    <source>
        <dbReference type="ARBA" id="ARBA00023040"/>
    </source>
</evidence>
<dbReference type="Proteomes" id="UP000663869">
    <property type="component" value="Unassembled WGS sequence"/>
</dbReference>
<dbReference type="EMBL" id="CAJOBQ010002319">
    <property type="protein sequence ID" value="CAF4552795.1"/>
    <property type="molecule type" value="Genomic_DNA"/>
</dbReference>
<keyword evidence="7" id="KW-0807">Transducer</keyword>
<dbReference type="PANTHER" id="PTHR24243">
    <property type="entry name" value="G-PROTEIN COUPLED RECEPTOR"/>
    <property type="match status" value="1"/>
</dbReference>
<dbReference type="PRINTS" id="PR00237">
    <property type="entry name" value="GPCRRHODOPSN"/>
</dbReference>
<keyword evidence="3 8" id="KW-1133">Transmembrane helix</keyword>
<dbReference type="AlphaFoldDB" id="A0A817U3W7"/>
<dbReference type="Proteomes" id="UP000663862">
    <property type="component" value="Unassembled WGS sequence"/>
</dbReference>
<comment type="caution">
    <text evidence="10">The sequence shown here is derived from an EMBL/GenBank/DDBJ whole genome shotgun (WGS) entry which is preliminary data.</text>
</comment>
<dbReference type="GO" id="GO:0005886">
    <property type="term" value="C:plasma membrane"/>
    <property type="evidence" value="ECO:0007669"/>
    <property type="project" value="TreeGrafter"/>
</dbReference>
<dbReference type="PROSITE" id="PS50262">
    <property type="entry name" value="G_PROTEIN_RECEP_F1_2"/>
    <property type="match status" value="1"/>
</dbReference>
<keyword evidence="2 8" id="KW-0812">Transmembrane</keyword>
<feature type="transmembrane region" description="Helical" evidence="8">
    <location>
        <begin position="181"/>
        <end position="204"/>
    </location>
</feature>
<keyword evidence="6" id="KW-0675">Receptor</keyword>
<dbReference type="GO" id="GO:0004930">
    <property type="term" value="F:G protein-coupled receptor activity"/>
    <property type="evidence" value="ECO:0007669"/>
    <property type="project" value="UniProtKB-KW"/>
</dbReference>
<reference evidence="10" key="1">
    <citation type="submission" date="2021-02" db="EMBL/GenBank/DDBJ databases">
        <authorList>
            <person name="Nowell W R."/>
        </authorList>
    </citation>
    <scope>NUCLEOTIDE SEQUENCE</scope>
</reference>
<evidence type="ECO:0000256" key="2">
    <source>
        <dbReference type="ARBA" id="ARBA00022692"/>
    </source>
</evidence>
<name>A0A817U3W7_9BILA</name>
<evidence type="ECO:0000256" key="7">
    <source>
        <dbReference type="ARBA" id="ARBA00023224"/>
    </source>
</evidence>
<feature type="transmembrane region" description="Helical" evidence="8">
    <location>
        <begin position="245"/>
        <end position="266"/>
    </location>
</feature>
<feature type="transmembrane region" description="Helical" evidence="8">
    <location>
        <begin position="96"/>
        <end position="120"/>
    </location>
</feature>
<feature type="domain" description="G-protein coupled receptors family 1 profile" evidence="9">
    <location>
        <begin position="35"/>
        <end position="304"/>
    </location>
</feature>
<sequence length="332" mass="37986">MTSSVDTKLIESLTFISDQFNRYLSLTILIFGVVGNILNCLVLYQKTLRYNTCAAYFLLSSFIDLISILSGIPTRILATWHFDPTSTIDLICKLRVFMVFSTRTASIWLITLATIDRWLLSSTNVHDRRMSTLKNVKKGMIFCLTLAVLSYIHIFYCYTANILNGPLPCYAKTVTCRLVTVLIYIFLSIIIPLSLMITFGLMTISNVHRVRDRAPHMINLLNRLRHTRRKHMITRSIDRRLLRMLLVQVLVLVLCCAPQAIGKLYITFNPLSSGSELRDVIKTFLYNFTVLLAFIQNAVPFYIYTLAGGSIFRTVLMNLIRKVNHSVSVIFC</sequence>
<organism evidence="10 12">
    <name type="scientific">Rotaria socialis</name>
    <dbReference type="NCBI Taxonomy" id="392032"/>
    <lineage>
        <taxon>Eukaryota</taxon>
        <taxon>Metazoa</taxon>
        <taxon>Spiralia</taxon>
        <taxon>Gnathifera</taxon>
        <taxon>Rotifera</taxon>
        <taxon>Eurotatoria</taxon>
        <taxon>Bdelloidea</taxon>
        <taxon>Philodinida</taxon>
        <taxon>Philodinidae</taxon>
        <taxon>Rotaria</taxon>
    </lineage>
</organism>
<dbReference type="SUPFAM" id="SSF81321">
    <property type="entry name" value="Family A G protein-coupled receptor-like"/>
    <property type="match status" value="1"/>
</dbReference>
<protein>
    <recommendedName>
        <fullName evidence="9">G-protein coupled receptors family 1 profile domain-containing protein</fullName>
    </recommendedName>
</protein>
<evidence type="ECO:0000256" key="1">
    <source>
        <dbReference type="ARBA" id="ARBA00004141"/>
    </source>
</evidence>
<evidence type="ECO:0000313" key="11">
    <source>
        <dbReference type="EMBL" id="CAF4552795.1"/>
    </source>
</evidence>
<feature type="transmembrane region" description="Helical" evidence="8">
    <location>
        <begin position="286"/>
        <end position="312"/>
    </location>
</feature>
<evidence type="ECO:0000259" key="9">
    <source>
        <dbReference type="PROSITE" id="PS50262"/>
    </source>
</evidence>
<evidence type="ECO:0000256" key="8">
    <source>
        <dbReference type="SAM" id="Phobius"/>
    </source>
</evidence>
<keyword evidence="5 8" id="KW-0472">Membrane</keyword>
<feature type="transmembrane region" description="Helical" evidence="8">
    <location>
        <begin position="141"/>
        <end position="161"/>
    </location>
</feature>
<keyword evidence="4" id="KW-0297">G-protein coupled receptor</keyword>
<evidence type="ECO:0000256" key="6">
    <source>
        <dbReference type="ARBA" id="ARBA00023170"/>
    </source>
</evidence>
<dbReference type="EMBL" id="CAJNYU010000039">
    <property type="protein sequence ID" value="CAF3324878.1"/>
    <property type="molecule type" value="Genomic_DNA"/>
</dbReference>
<dbReference type="InterPro" id="IPR017452">
    <property type="entry name" value="GPCR_Rhodpsn_7TM"/>
</dbReference>
<accession>A0A817U3W7</accession>